<evidence type="ECO:0000313" key="4">
    <source>
        <dbReference type="Proteomes" id="UP000544331"/>
    </source>
</evidence>
<keyword evidence="1" id="KW-0472">Membrane</keyword>
<keyword evidence="3" id="KW-0808">Transferase</keyword>
<accession>A0A8H5XSM2</accession>
<keyword evidence="4" id="KW-1185">Reference proteome</keyword>
<sequence>MAKHGLFIIYAVAFVGVNADDLSDFSNNLATDIGPLLALFGDSMTRQYLSESTYYLDYFIFAMAPIGIITAIISAIRVCGHPSLRAFIGRSQEGDGVVEAELCTSTSRDVCELFNKGGITRVLGRPNILELIHVPPCGGPEEQNPSPGADKTGLFLFRHYLETHKEPDTSGWTRVPAPLFENSDEQASATPFAPKPNLSLNVGIKKQPDCVFFIVAAVGFVLQAGVLALAAVGVWIFRWNLNDAGTPATRDYAPAMFIAGTVLMCGGMWSCAALIGQTTHELRYQRKRASPAPQSRLLWLQPGPQVIGDQSFDPFAYFDKEDDPLLCWTSSKKDLNKKFEVYTFIAVSAVLAGYIFQFIGLRGMKAWVSLAQLGITIVMSILRGLLRMQRLSRHDNELEEMPDLVAGHELDWLAFEIARQESQKGSFWHITGQHEKAKEADTQNKDLTKEAQFDGNGDCNSNGNFAPICTPQSPAMPGENQGSRVDCKDLLPIRVRLAHLTGHKSLNNIREAEYQKWKDDDVKVRMRARKLSAAIEQASQSLFQKSRPKGDITLRVKAITSPDPSDTVKHNEQLIGVVLKPPPDPTQTNWSIDAARIEAILGLWM</sequence>
<feature type="transmembrane region" description="Helical" evidence="1">
    <location>
        <begin position="58"/>
        <end position="80"/>
    </location>
</feature>
<evidence type="ECO:0000256" key="2">
    <source>
        <dbReference type="SAM" id="SignalP"/>
    </source>
</evidence>
<feature type="transmembrane region" description="Helical" evidence="1">
    <location>
        <begin position="210"/>
        <end position="237"/>
    </location>
</feature>
<protein>
    <submittedName>
        <fullName evidence="3">Pfs ankyrin repeats &amp; 6-phosphofructo-2-kinase</fullName>
    </submittedName>
</protein>
<feature type="transmembrane region" description="Helical" evidence="1">
    <location>
        <begin position="341"/>
        <end position="360"/>
    </location>
</feature>
<feature type="non-terminal residue" evidence="3">
    <location>
        <position position="605"/>
    </location>
</feature>
<name>A0A8H5XSM2_9HYPO</name>
<keyword evidence="3" id="KW-0418">Kinase</keyword>
<dbReference type="AlphaFoldDB" id="A0A8H5XSM2"/>
<feature type="chain" id="PRO_5034949371" evidence="2">
    <location>
        <begin position="20"/>
        <end position="605"/>
    </location>
</feature>
<gene>
    <name evidence="3" type="ORF">FMUND_14988</name>
</gene>
<reference evidence="3 4" key="1">
    <citation type="submission" date="2020-05" db="EMBL/GenBank/DDBJ databases">
        <title>Identification and distribution of gene clusters putatively required for synthesis of sphingolipid metabolism inhibitors in phylogenetically diverse species of the filamentous fungus Fusarium.</title>
        <authorList>
            <person name="Kim H.-S."/>
            <person name="Busman M."/>
            <person name="Brown D.W."/>
            <person name="Divon H."/>
            <person name="Uhlig S."/>
            <person name="Proctor R.H."/>
        </authorList>
    </citation>
    <scope>NUCLEOTIDE SEQUENCE [LARGE SCALE GENOMIC DNA]</scope>
    <source>
        <strain evidence="3 4">NRRL 66235</strain>
    </source>
</reference>
<organism evidence="3 4">
    <name type="scientific">Fusarium mundagurra</name>
    <dbReference type="NCBI Taxonomy" id="1567541"/>
    <lineage>
        <taxon>Eukaryota</taxon>
        <taxon>Fungi</taxon>
        <taxon>Dikarya</taxon>
        <taxon>Ascomycota</taxon>
        <taxon>Pezizomycotina</taxon>
        <taxon>Sordariomycetes</taxon>
        <taxon>Hypocreomycetidae</taxon>
        <taxon>Hypocreales</taxon>
        <taxon>Nectriaceae</taxon>
        <taxon>Fusarium</taxon>
        <taxon>Fusarium fujikuroi species complex</taxon>
    </lineage>
</organism>
<proteinExistence type="predicted"/>
<dbReference type="EMBL" id="JAAOAN010000866">
    <property type="protein sequence ID" value="KAF5698866.1"/>
    <property type="molecule type" value="Genomic_DNA"/>
</dbReference>
<evidence type="ECO:0000313" key="3">
    <source>
        <dbReference type="EMBL" id="KAF5698866.1"/>
    </source>
</evidence>
<feature type="transmembrane region" description="Helical" evidence="1">
    <location>
        <begin position="257"/>
        <end position="276"/>
    </location>
</feature>
<comment type="caution">
    <text evidence="3">The sequence shown here is derived from an EMBL/GenBank/DDBJ whole genome shotgun (WGS) entry which is preliminary data.</text>
</comment>
<keyword evidence="1" id="KW-0812">Transmembrane</keyword>
<dbReference type="Proteomes" id="UP000544331">
    <property type="component" value="Unassembled WGS sequence"/>
</dbReference>
<keyword evidence="2" id="KW-0732">Signal</keyword>
<feature type="transmembrane region" description="Helical" evidence="1">
    <location>
        <begin position="366"/>
        <end position="386"/>
    </location>
</feature>
<evidence type="ECO:0000256" key="1">
    <source>
        <dbReference type="SAM" id="Phobius"/>
    </source>
</evidence>
<keyword evidence="1" id="KW-1133">Transmembrane helix</keyword>
<dbReference type="OrthoDB" id="7464126at2759"/>
<feature type="signal peptide" evidence="2">
    <location>
        <begin position="1"/>
        <end position="19"/>
    </location>
</feature>
<dbReference type="GO" id="GO:0016301">
    <property type="term" value="F:kinase activity"/>
    <property type="evidence" value="ECO:0007669"/>
    <property type="project" value="UniProtKB-KW"/>
</dbReference>